<evidence type="ECO:0008006" key="5">
    <source>
        <dbReference type="Google" id="ProtNLM"/>
    </source>
</evidence>
<evidence type="ECO:0000313" key="3">
    <source>
        <dbReference type="Proteomes" id="UP000504636"/>
    </source>
</evidence>
<keyword evidence="3" id="KW-1185">Reference proteome</keyword>
<protein>
    <recommendedName>
        <fullName evidence="5">REJ domain-containing protein</fullName>
    </recommendedName>
</protein>
<gene>
    <name evidence="2 4" type="ORF">BDZ99DRAFT_296687</name>
</gene>
<dbReference type="AlphaFoldDB" id="A0A6A6YRG5"/>
<dbReference type="GeneID" id="54455032"/>
<organism evidence="2">
    <name type="scientific">Mytilinidion resinicola</name>
    <dbReference type="NCBI Taxonomy" id="574789"/>
    <lineage>
        <taxon>Eukaryota</taxon>
        <taxon>Fungi</taxon>
        <taxon>Dikarya</taxon>
        <taxon>Ascomycota</taxon>
        <taxon>Pezizomycotina</taxon>
        <taxon>Dothideomycetes</taxon>
        <taxon>Pleosporomycetidae</taxon>
        <taxon>Mytilinidiales</taxon>
        <taxon>Mytilinidiaceae</taxon>
        <taxon>Mytilinidion</taxon>
    </lineage>
</organism>
<accession>A0A6A6YRG5</accession>
<sequence length="192" mass="20857">MNVLLPLVARTIAISISSFATPPAPSHDTVPGPSCSQHGLLFSHCFETGPSTPLSLRSSRFCKIRPSAIHRNPKSLRVLRTPHSSSLKHFSSSARARGFIPQLRSSATCFTCALHPSIPLPLSRLSLPALLHRYSPTPTANYPVSVSYDTESDHAPEAGVTCPHPAESSLPRIKTSFSPFRRLSFFLSSSEK</sequence>
<reference evidence="4" key="2">
    <citation type="submission" date="2020-04" db="EMBL/GenBank/DDBJ databases">
        <authorList>
            <consortium name="NCBI Genome Project"/>
        </authorList>
    </citation>
    <scope>NUCLEOTIDE SEQUENCE</scope>
    <source>
        <strain evidence="4">CBS 304.34</strain>
    </source>
</reference>
<dbReference type="RefSeq" id="XP_033578112.1">
    <property type="nucleotide sequence ID" value="XM_033714139.1"/>
</dbReference>
<dbReference type="EMBL" id="MU003699">
    <property type="protein sequence ID" value="KAF2811148.1"/>
    <property type="molecule type" value="Genomic_DNA"/>
</dbReference>
<reference evidence="2 4" key="1">
    <citation type="journal article" date="2020" name="Stud. Mycol.">
        <title>101 Dothideomycetes genomes: a test case for predicting lifestyles and emergence of pathogens.</title>
        <authorList>
            <person name="Haridas S."/>
            <person name="Albert R."/>
            <person name="Binder M."/>
            <person name="Bloem J."/>
            <person name="Labutti K."/>
            <person name="Salamov A."/>
            <person name="Andreopoulos B."/>
            <person name="Baker S."/>
            <person name="Barry K."/>
            <person name="Bills G."/>
            <person name="Bluhm B."/>
            <person name="Cannon C."/>
            <person name="Castanera R."/>
            <person name="Culley D."/>
            <person name="Daum C."/>
            <person name="Ezra D."/>
            <person name="Gonzalez J."/>
            <person name="Henrissat B."/>
            <person name="Kuo A."/>
            <person name="Liang C."/>
            <person name="Lipzen A."/>
            <person name="Lutzoni F."/>
            <person name="Magnuson J."/>
            <person name="Mondo S."/>
            <person name="Nolan M."/>
            <person name="Ohm R."/>
            <person name="Pangilinan J."/>
            <person name="Park H.-J."/>
            <person name="Ramirez L."/>
            <person name="Alfaro M."/>
            <person name="Sun H."/>
            <person name="Tritt A."/>
            <person name="Yoshinaga Y."/>
            <person name="Zwiers L.-H."/>
            <person name="Turgeon B."/>
            <person name="Goodwin S."/>
            <person name="Spatafora J."/>
            <person name="Crous P."/>
            <person name="Grigoriev I."/>
        </authorList>
    </citation>
    <scope>NUCLEOTIDE SEQUENCE</scope>
    <source>
        <strain evidence="2 4">CBS 304.34</strain>
    </source>
</reference>
<reference evidence="4" key="3">
    <citation type="submission" date="2025-04" db="UniProtKB">
        <authorList>
            <consortium name="RefSeq"/>
        </authorList>
    </citation>
    <scope>IDENTIFICATION</scope>
    <source>
        <strain evidence="4">CBS 304.34</strain>
    </source>
</reference>
<name>A0A6A6YRG5_9PEZI</name>
<feature type="chain" id="PRO_5044629296" description="REJ domain-containing protein" evidence="1">
    <location>
        <begin position="21"/>
        <end position="192"/>
    </location>
</feature>
<keyword evidence="1" id="KW-0732">Signal</keyword>
<proteinExistence type="predicted"/>
<feature type="signal peptide" evidence="1">
    <location>
        <begin position="1"/>
        <end position="20"/>
    </location>
</feature>
<dbReference type="Proteomes" id="UP000504636">
    <property type="component" value="Unplaced"/>
</dbReference>
<evidence type="ECO:0000313" key="2">
    <source>
        <dbReference type="EMBL" id="KAF2811148.1"/>
    </source>
</evidence>
<evidence type="ECO:0000256" key="1">
    <source>
        <dbReference type="SAM" id="SignalP"/>
    </source>
</evidence>
<evidence type="ECO:0000313" key="4">
    <source>
        <dbReference type="RefSeq" id="XP_033578112.1"/>
    </source>
</evidence>